<reference evidence="1" key="1">
    <citation type="submission" date="2022-08" db="EMBL/GenBank/DDBJ databases">
        <authorList>
            <consortium name="DOE Joint Genome Institute"/>
            <person name="Min B."/>
            <person name="Riley R."/>
            <person name="Sierra-Patev S."/>
            <person name="Naranjo-Ortiz M."/>
            <person name="Looney B."/>
            <person name="Konkel Z."/>
            <person name="Slot J.C."/>
            <person name="Sakamoto Y."/>
            <person name="Steenwyk J.L."/>
            <person name="Rokas A."/>
            <person name="Carro J."/>
            <person name="Camarero S."/>
            <person name="Ferreira P."/>
            <person name="Molpeceres G."/>
            <person name="Ruiz-Duenas F.J."/>
            <person name="Serrano A."/>
            <person name="Henrissat B."/>
            <person name="Drula E."/>
            <person name="Hughes K.W."/>
            <person name="Mata J.L."/>
            <person name="Ishikawa N.K."/>
            <person name="Vargas-Isla R."/>
            <person name="Ushijima S."/>
            <person name="Smith C.A."/>
            <person name="Ahrendt S."/>
            <person name="Andreopoulos W."/>
            <person name="He G."/>
            <person name="Labutti K."/>
            <person name="Lipzen A."/>
            <person name="Ng V."/>
            <person name="Sandor L."/>
            <person name="Barry K."/>
            <person name="Martinez A.T."/>
            <person name="Xiao Y."/>
            <person name="Gibbons J.G."/>
            <person name="Terashima K."/>
            <person name="Hibbett D.S."/>
            <person name="Grigoriev I.V."/>
        </authorList>
    </citation>
    <scope>NUCLEOTIDE SEQUENCE</scope>
    <source>
        <strain evidence="1">Sp2 HRB7682 ss15</strain>
    </source>
</reference>
<evidence type="ECO:0000313" key="2">
    <source>
        <dbReference type="Proteomes" id="UP001150238"/>
    </source>
</evidence>
<evidence type="ECO:0000313" key="1">
    <source>
        <dbReference type="EMBL" id="KAJ4464894.1"/>
    </source>
</evidence>
<name>A0A9W8ZRI6_9AGAR</name>
<dbReference type="EMBL" id="JANVFS010000055">
    <property type="protein sequence ID" value="KAJ4464894.1"/>
    <property type="molecule type" value="Genomic_DNA"/>
</dbReference>
<reference evidence="1" key="2">
    <citation type="journal article" date="2023" name="Proc. Natl. Acad. Sci. U.S.A.">
        <title>A global phylogenomic analysis of the shiitake genus Lentinula.</title>
        <authorList>
            <person name="Sierra-Patev S."/>
            <person name="Min B."/>
            <person name="Naranjo-Ortiz M."/>
            <person name="Looney B."/>
            <person name="Konkel Z."/>
            <person name="Slot J.C."/>
            <person name="Sakamoto Y."/>
            <person name="Steenwyk J.L."/>
            <person name="Rokas A."/>
            <person name="Carro J."/>
            <person name="Camarero S."/>
            <person name="Ferreira P."/>
            <person name="Molpeceres G."/>
            <person name="Ruiz-Duenas F.J."/>
            <person name="Serrano A."/>
            <person name="Henrissat B."/>
            <person name="Drula E."/>
            <person name="Hughes K.W."/>
            <person name="Mata J.L."/>
            <person name="Ishikawa N.K."/>
            <person name="Vargas-Isla R."/>
            <person name="Ushijima S."/>
            <person name="Smith C.A."/>
            <person name="Donoghue J."/>
            <person name="Ahrendt S."/>
            <person name="Andreopoulos W."/>
            <person name="He G."/>
            <person name="LaButti K."/>
            <person name="Lipzen A."/>
            <person name="Ng V."/>
            <person name="Riley R."/>
            <person name="Sandor L."/>
            <person name="Barry K."/>
            <person name="Martinez A.T."/>
            <person name="Xiao Y."/>
            <person name="Gibbons J.G."/>
            <person name="Terashima K."/>
            <person name="Grigoriev I.V."/>
            <person name="Hibbett D."/>
        </authorList>
    </citation>
    <scope>NUCLEOTIDE SEQUENCE</scope>
    <source>
        <strain evidence="1">Sp2 HRB7682 ss15</strain>
    </source>
</reference>
<dbReference type="SUPFAM" id="SSF81383">
    <property type="entry name" value="F-box domain"/>
    <property type="match status" value="1"/>
</dbReference>
<proteinExistence type="predicted"/>
<sequence>MSSTAVFPHLISTRFCPELFGEYLSYVPVMDLDACSRVCHYWREPALSAQFRTVDVENKVQLALLSINPRRLHYVREVIGDSCSAFTTAFTSYPAHLRTLEIRDMDFIATNNQINQAVVAFSPTITTFTIHSSLRMTYQDFCELLQCLVHCKSLRNLTFLPPARAIDDRSSSPERAVEARNAIDAMAHIREEKAKLAFLQLIPMSYRRDPQYTGDAPHAQEYGWLNAGVCPFDLSELETLVVGSASAAQILLPAISKHLTRLEFCLPFDNRSAWTEYETLREAPIVLPSLRHLGLTFHIRPSNWLLDVIRTPALETICIKWSTSISYCTYEKQFRKIDKQIARLDGHMFMFPEKLSKSCPDAQWRLQAFPFCSQYGVSICSYSD</sequence>
<gene>
    <name evidence="1" type="ORF">C8J55DRAFT_566601</name>
</gene>
<evidence type="ECO:0008006" key="3">
    <source>
        <dbReference type="Google" id="ProtNLM"/>
    </source>
</evidence>
<comment type="caution">
    <text evidence="1">The sequence shown here is derived from an EMBL/GenBank/DDBJ whole genome shotgun (WGS) entry which is preliminary data.</text>
</comment>
<dbReference type="InterPro" id="IPR036047">
    <property type="entry name" value="F-box-like_dom_sf"/>
</dbReference>
<accession>A0A9W8ZRI6</accession>
<protein>
    <recommendedName>
        <fullName evidence="3">F-box domain-containing protein</fullName>
    </recommendedName>
</protein>
<dbReference type="AlphaFoldDB" id="A0A9W8ZRI6"/>
<dbReference type="Proteomes" id="UP001150238">
    <property type="component" value="Unassembled WGS sequence"/>
</dbReference>
<organism evidence="1 2">
    <name type="scientific">Lentinula lateritia</name>
    <dbReference type="NCBI Taxonomy" id="40482"/>
    <lineage>
        <taxon>Eukaryota</taxon>
        <taxon>Fungi</taxon>
        <taxon>Dikarya</taxon>
        <taxon>Basidiomycota</taxon>
        <taxon>Agaricomycotina</taxon>
        <taxon>Agaricomycetes</taxon>
        <taxon>Agaricomycetidae</taxon>
        <taxon>Agaricales</taxon>
        <taxon>Marasmiineae</taxon>
        <taxon>Omphalotaceae</taxon>
        <taxon>Lentinula</taxon>
    </lineage>
</organism>